<accession>A0ABY5VFA9</accession>
<organism evidence="3 4">
    <name type="scientific">Ruminococcus gauvreauii</name>
    <dbReference type="NCBI Taxonomy" id="438033"/>
    <lineage>
        <taxon>Bacteria</taxon>
        <taxon>Bacillati</taxon>
        <taxon>Bacillota</taxon>
        <taxon>Clostridia</taxon>
        <taxon>Eubacteriales</taxon>
        <taxon>Oscillospiraceae</taxon>
        <taxon>Ruminococcus</taxon>
    </lineage>
</organism>
<dbReference type="RefSeq" id="WP_028529861.1">
    <property type="nucleotide sequence ID" value="NZ_CABLBR010000035.1"/>
</dbReference>
<keyword evidence="1" id="KW-0456">Lyase</keyword>
<reference evidence="3" key="1">
    <citation type="journal article" date="2022" name="Cell">
        <title>Design, construction, and in vivo augmentation of a complex gut microbiome.</title>
        <authorList>
            <person name="Cheng A.G."/>
            <person name="Ho P.Y."/>
            <person name="Aranda-Diaz A."/>
            <person name="Jain S."/>
            <person name="Yu F.B."/>
            <person name="Meng X."/>
            <person name="Wang M."/>
            <person name="Iakiviak M."/>
            <person name="Nagashima K."/>
            <person name="Zhao A."/>
            <person name="Murugkar P."/>
            <person name="Patil A."/>
            <person name="Atabakhsh K."/>
            <person name="Weakley A."/>
            <person name="Yan J."/>
            <person name="Brumbaugh A.R."/>
            <person name="Higginbottom S."/>
            <person name="Dimas A."/>
            <person name="Shiver A.L."/>
            <person name="Deutschbauer A."/>
            <person name="Neff N."/>
            <person name="Sonnenburg J.L."/>
            <person name="Huang K.C."/>
            <person name="Fischbach M.A."/>
        </authorList>
    </citation>
    <scope>NUCLEOTIDE SEQUENCE</scope>
    <source>
        <strain evidence="3">DSM 19829</strain>
    </source>
</reference>
<dbReference type="PANTHER" id="PTHR21240">
    <property type="entry name" value="2-AMINO-3-CARBOXYLMUCONATE-6-SEMIALDEHYDE DECARBOXYLASE"/>
    <property type="match status" value="1"/>
</dbReference>
<evidence type="ECO:0000256" key="1">
    <source>
        <dbReference type="ARBA" id="ARBA00023239"/>
    </source>
</evidence>
<feature type="domain" description="Amidohydrolase-related" evidence="2">
    <location>
        <begin position="54"/>
        <end position="331"/>
    </location>
</feature>
<name>A0ABY5VFA9_9FIRM</name>
<dbReference type="PANTHER" id="PTHR21240:SF30">
    <property type="entry name" value="AMIDOHYDROLASE-RELATED DOMAIN-CONTAINING PROTEIN-RELATED"/>
    <property type="match status" value="1"/>
</dbReference>
<dbReference type="InterPro" id="IPR032465">
    <property type="entry name" value="ACMSD"/>
</dbReference>
<keyword evidence="4" id="KW-1185">Reference proteome</keyword>
<dbReference type="SUPFAM" id="SSF51556">
    <property type="entry name" value="Metallo-dependent hydrolases"/>
    <property type="match status" value="1"/>
</dbReference>
<gene>
    <name evidence="3" type="ORF">NQ502_18335</name>
</gene>
<dbReference type="Pfam" id="PF04909">
    <property type="entry name" value="Amidohydro_2"/>
    <property type="match status" value="1"/>
</dbReference>
<sequence length="331" mass="36904">MRIITIEEHITDPALDGSARKYIMEDAPYYSLTLGKNLPYYPDFNLYADMDELRISDMNKNGIDMQVLSCPAQSGMLTPEEAIPLTRDVNDRMAAAVARHSNRFAAFAALPWTDPDAAAAELERAVNKLKMKGVLLPGRPSREAVFLDDAKFSPILETAEKFGIPIYVHPGCPVPAVQDAYYARLDPEVSARLSIFSWGWHNEAGVQVIRMILGGVFERYPKLQIISGHWGELVPFFLSRLDQALPREVTGLSRTITETYAQHVYVTPSGIFTYPQLQFMIQVLGADRIIHSVDFPLVGNEDARSFLENAPVSDAEKQKIAYGNAENLLGL</sequence>
<dbReference type="EMBL" id="CP102290">
    <property type="protein sequence ID" value="UWP59294.1"/>
    <property type="molecule type" value="Genomic_DNA"/>
</dbReference>
<protein>
    <submittedName>
        <fullName evidence="3">Amidohydrolase family protein</fullName>
    </submittedName>
</protein>
<dbReference type="Gene3D" id="3.20.20.140">
    <property type="entry name" value="Metal-dependent hydrolases"/>
    <property type="match status" value="1"/>
</dbReference>
<dbReference type="InterPro" id="IPR006680">
    <property type="entry name" value="Amidohydro-rel"/>
</dbReference>
<dbReference type="InterPro" id="IPR032466">
    <property type="entry name" value="Metal_Hydrolase"/>
</dbReference>
<evidence type="ECO:0000313" key="3">
    <source>
        <dbReference type="EMBL" id="UWP59294.1"/>
    </source>
</evidence>
<evidence type="ECO:0000259" key="2">
    <source>
        <dbReference type="Pfam" id="PF04909"/>
    </source>
</evidence>
<dbReference type="Proteomes" id="UP001060164">
    <property type="component" value="Chromosome"/>
</dbReference>
<proteinExistence type="predicted"/>
<evidence type="ECO:0000313" key="4">
    <source>
        <dbReference type="Proteomes" id="UP001060164"/>
    </source>
</evidence>